<dbReference type="FunFam" id="1.10.287.130:FF:000038">
    <property type="entry name" value="Sensory transduction histidine kinase"/>
    <property type="match status" value="1"/>
</dbReference>
<dbReference type="AlphaFoldDB" id="A0A251X5N2"/>
<dbReference type="InterPro" id="IPR036097">
    <property type="entry name" value="HisK_dim/P_sf"/>
</dbReference>
<keyword evidence="13" id="KW-0812">Transmembrane</keyword>
<evidence type="ECO:0000313" key="18">
    <source>
        <dbReference type="EMBL" id="OUD12509.1"/>
    </source>
</evidence>
<keyword evidence="6" id="KW-0547">Nucleotide-binding</keyword>
<evidence type="ECO:0000256" key="11">
    <source>
        <dbReference type="ARBA" id="ARBA00023306"/>
    </source>
</evidence>
<keyword evidence="5" id="KW-0808">Transferase</keyword>
<dbReference type="Gene3D" id="3.30.450.20">
    <property type="entry name" value="PAS domain"/>
    <property type="match status" value="1"/>
</dbReference>
<feature type="domain" description="PAS" evidence="16">
    <location>
        <begin position="433"/>
        <end position="503"/>
    </location>
</feature>
<dbReference type="SUPFAM" id="SSF52172">
    <property type="entry name" value="CheY-like"/>
    <property type="match status" value="1"/>
</dbReference>
<dbReference type="Pfam" id="PF02518">
    <property type="entry name" value="HATPase_c"/>
    <property type="match status" value="1"/>
</dbReference>
<dbReference type="Gene3D" id="3.40.50.2300">
    <property type="match status" value="1"/>
</dbReference>
<dbReference type="SUPFAM" id="SSF158472">
    <property type="entry name" value="HAMP domain-like"/>
    <property type="match status" value="1"/>
</dbReference>
<dbReference type="InterPro" id="IPR000014">
    <property type="entry name" value="PAS"/>
</dbReference>
<dbReference type="SMART" id="SM00388">
    <property type="entry name" value="HisKA"/>
    <property type="match status" value="1"/>
</dbReference>
<evidence type="ECO:0000256" key="8">
    <source>
        <dbReference type="ARBA" id="ARBA00022840"/>
    </source>
</evidence>
<dbReference type="InterPro" id="IPR005467">
    <property type="entry name" value="His_kinase_dom"/>
</dbReference>
<dbReference type="Gene3D" id="3.30.565.10">
    <property type="entry name" value="Histidine kinase-like ATPase, C-terminal domain"/>
    <property type="match status" value="1"/>
</dbReference>
<dbReference type="InterPro" id="IPR003661">
    <property type="entry name" value="HisK_dim/P_dom"/>
</dbReference>
<evidence type="ECO:0000256" key="7">
    <source>
        <dbReference type="ARBA" id="ARBA00022777"/>
    </source>
</evidence>
<dbReference type="PROSITE" id="PS50110">
    <property type="entry name" value="RESPONSE_REGULATORY"/>
    <property type="match status" value="1"/>
</dbReference>
<evidence type="ECO:0000259" key="14">
    <source>
        <dbReference type="PROSITE" id="PS50109"/>
    </source>
</evidence>
<evidence type="ECO:0000256" key="4">
    <source>
        <dbReference type="ARBA" id="ARBA00022553"/>
    </source>
</evidence>
<dbReference type="NCBIfam" id="TIGR00229">
    <property type="entry name" value="sensory_box"/>
    <property type="match status" value="1"/>
</dbReference>
<comment type="catalytic activity">
    <reaction evidence="1">
        <text>ATP + protein L-histidine = ADP + protein N-phospho-L-histidine.</text>
        <dbReference type="EC" id="2.7.13.3"/>
    </reaction>
</comment>
<dbReference type="GO" id="GO:0005524">
    <property type="term" value="F:ATP binding"/>
    <property type="evidence" value="ECO:0007669"/>
    <property type="project" value="UniProtKB-KW"/>
</dbReference>
<dbReference type="SUPFAM" id="SSF47384">
    <property type="entry name" value="Homodimeric domain of signal transducing histidine kinase"/>
    <property type="match status" value="1"/>
</dbReference>
<evidence type="ECO:0000256" key="3">
    <source>
        <dbReference type="ARBA" id="ARBA00012438"/>
    </source>
</evidence>
<keyword evidence="11" id="KW-0131">Cell cycle</keyword>
<evidence type="ECO:0000256" key="13">
    <source>
        <dbReference type="SAM" id="Phobius"/>
    </source>
</evidence>
<organism evidence="18 19">
    <name type="scientific">Thioflexithrix psekupsensis</name>
    <dbReference type="NCBI Taxonomy" id="1570016"/>
    <lineage>
        <taxon>Bacteria</taxon>
        <taxon>Pseudomonadati</taxon>
        <taxon>Pseudomonadota</taxon>
        <taxon>Gammaproteobacteria</taxon>
        <taxon>Thiotrichales</taxon>
        <taxon>Thioflexithrix</taxon>
    </lineage>
</organism>
<dbReference type="SMART" id="SM00304">
    <property type="entry name" value="HAMP"/>
    <property type="match status" value="1"/>
</dbReference>
<dbReference type="InterPro" id="IPR001789">
    <property type="entry name" value="Sig_transdc_resp-reg_receiver"/>
</dbReference>
<dbReference type="InterPro" id="IPR003594">
    <property type="entry name" value="HATPase_dom"/>
</dbReference>
<dbReference type="PRINTS" id="PR00344">
    <property type="entry name" value="BCTRLSENSOR"/>
</dbReference>
<dbReference type="PANTHER" id="PTHR43047:SF72">
    <property type="entry name" value="OSMOSENSING HISTIDINE PROTEIN KINASE SLN1"/>
    <property type="match status" value="1"/>
</dbReference>
<dbReference type="EMBL" id="MSLT01000023">
    <property type="protein sequence ID" value="OUD12509.1"/>
    <property type="molecule type" value="Genomic_DNA"/>
</dbReference>
<dbReference type="InterPro" id="IPR036890">
    <property type="entry name" value="HATPase_C_sf"/>
</dbReference>
<evidence type="ECO:0000256" key="2">
    <source>
        <dbReference type="ARBA" id="ARBA00004370"/>
    </source>
</evidence>
<feature type="transmembrane region" description="Helical" evidence="13">
    <location>
        <begin position="9"/>
        <end position="29"/>
    </location>
</feature>
<dbReference type="GO" id="GO:0009927">
    <property type="term" value="F:histidine phosphotransfer kinase activity"/>
    <property type="evidence" value="ECO:0007669"/>
    <property type="project" value="TreeGrafter"/>
</dbReference>
<dbReference type="InterPro" id="IPR003660">
    <property type="entry name" value="HAMP_dom"/>
</dbReference>
<evidence type="ECO:0000256" key="9">
    <source>
        <dbReference type="ARBA" id="ARBA00023012"/>
    </source>
</evidence>
<comment type="caution">
    <text evidence="18">The sequence shown here is derived from an EMBL/GenBank/DDBJ whole genome shotgun (WGS) entry which is preliminary data.</text>
</comment>
<dbReference type="CDD" id="cd16922">
    <property type="entry name" value="HATPase_EvgS-ArcB-TorS-like"/>
    <property type="match status" value="1"/>
</dbReference>
<evidence type="ECO:0000256" key="12">
    <source>
        <dbReference type="PROSITE-ProRule" id="PRU00169"/>
    </source>
</evidence>
<dbReference type="SMART" id="SM00091">
    <property type="entry name" value="PAS"/>
    <property type="match status" value="1"/>
</dbReference>
<evidence type="ECO:0000256" key="10">
    <source>
        <dbReference type="ARBA" id="ARBA00023136"/>
    </source>
</evidence>
<dbReference type="SUPFAM" id="SSF55785">
    <property type="entry name" value="PYP-like sensor domain (PAS domain)"/>
    <property type="match status" value="1"/>
</dbReference>
<dbReference type="GO" id="GO:0005886">
    <property type="term" value="C:plasma membrane"/>
    <property type="evidence" value="ECO:0007669"/>
    <property type="project" value="TreeGrafter"/>
</dbReference>
<reference evidence="18 19" key="1">
    <citation type="submission" date="2016-12" db="EMBL/GenBank/DDBJ databases">
        <title>Thioflexothrix psekupsii D3 genome sequencing and assembly.</title>
        <authorList>
            <person name="Fomenkov A."/>
            <person name="Vincze T."/>
            <person name="Grabovich M."/>
            <person name="Anton B.P."/>
            <person name="Dubinina G."/>
            <person name="Orlova M."/>
            <person name="Belousova E."/>
            <person name="Roberts R.J."/>
        </authorList>
    </citation>
    <scope>NUCLEOTIDE SEQUENCE [LARGE SCALE GENOMIC DNA]</scope>
    <source>
        <strain evidence="18">D3</strain>
    </source>
</reference>
<dbReference type="InterPro" id="IPR013656">
    <property type="entry name" value="PAS_4"/>
</dbReference>
<dbReference type="CDD" id="cd06225">
    <property type="entry name" value="HAMP"/>
    <property type="match status" value="1"/>
</dbReference>
<dbReference type="Pfam" id="PF00072">
    <property type="entry name" value="Response_reg"/>
    <property type="match status" value="1"/>
</dbReference>
<dbReference type="Pfam" id="PF00512">
    <property type="entry name" value="HisKA"/>
    <property type="match status" value="1"/>
</dbReference>
<dbReference type="PROSITE" id="PS50112">
    <property type="entry name" value="PAS"/>
    <property type="match status" value="1"/>
</dbReference>
<accession>A0A251X5N2</accession>
<dbReference type="InterPro" id="IPR035965">
    <property type="entry name" value="PAS-like_dom_sf"/>
</dbReference>
<dbReference type="SMART" id="SM00387">
    <property type="entry name" value="HATPase_c"/>
    <property type="match status" value="1"/>
</dbReference>
<evidence type="ECO:0000256" key="6">
    <source>
        <dbReference type="ARBA" id="ARBA00022741"/>
    </source>
</evidence>
<feature type="domain" description="Histidine kinase" evidence="14">
    <location>
        <begin position="575"/>
        <end position="791"/>
    </location>
</feature>
<keyword evidence="19" id="KW-1185">Reference proteome</keyword>
<feature type="domain" description="Response regulatory" evidence="15">
    <location>
        <begin position="816"/>
        <end position="932"/>
    </location>
</feature>
<comment type="subcellular location">
    <subcellularLocation>
        <location evidence="2">Membrane</location>
    </subcellularLocation>
</comment>
<keyword evidence="10 13" id="KW-0472">Membrane</keyword>
<evidence type="ECO:0000259" key="17">
    <source>
        <dbReference type="PROSITE" id="PS50885"/>
    </source>
</evidence>
<dbReference type="Pfam" id="PF08448">
    <property type="entry name" value="PAS_4"/>
    <property type="match status" value="1"/>
</dbReference>
<keyword evidence="9" id="KW-0902">Two-component regulatory system</keyword>
<dbReference type="CDD" id="cd17546">
    <property type="entry name" value="REC_hyHK_CKI1_RcsC-like"/>
    <property type="match status" value="1"/>
</dbReference>
<dbReference type="RefSeq" id="WP_086489463.1">
    <property type="nucleotide sequence ID" value="NZ_MSLT01000023.1"/>
</dbReference>
<feature type="domain" description="HAMP" evidence="17">
    <location>
        <begin position="376"/>
        <end position="428"/>
    </location>
</feature>
<dbReference type="Proteomes" id="UP000194798">
    <property type="component" value="Unassembled WGS sequence"/>
</dbReference>
<feature type="transmembrane region" description="Helical" evidence="13">
    <location>
        <begin position="353"/>
        <end position="374"/>
    </location>
</feature>
<protein>
    <recommendedName>
        <fullName evidence="3">histidine kinase</fullName>
        <ecNumber evidence="3">2.7.13.3</ecNumber>
    </recommendedName>
</protein>
<dbReference type="CDD" id="cd00130">
    <property type="entry name" value="PAS"/>
    <property type="match status" value="1"/>
</dbReference>
<feature type="modified residue" description="4-aspartylphosphate" evidence="12">
    <location>
        <position position="865"/>
    </location>
</feature>
<evidence type="ECO:0000259" key="15">
    <source>
        <dbReference type="PROSITE" id="PS50110"/>
    </source>
</evidence>
<dbReference type="FunFam" id="3.30.565.10:FF:000010">
    <property type="entry name" value="Sensor histidine kinase RcsC"/>
    <property type="match status" value="1"/>
</dbReference>
<dbReference type="SMART" id="SM00448">
    <property type="entry name" value="REC"/>
    <property type="match status" value="1"/>
</dbReference>
<keyword evidence="8" id="KW-0067">ATP-binding</keyword>
<keyword evidence="7" id="KW-0418">Kinase</keyword>
<evidence type="ECO:0000256" key="1">
    <source>
        <dbReference type="ARBA" id="ARBA00000085"/>
    </source>
</evidence>
<name>A0A251X5N2_9GAMM</name>
<sequence length="1020" mass="117217">MNWSIKNHLIAMGILIILVLTSLFITSLLTSREVNRAAAAQDHVFHLNQQRDEQLRLTEILQVSHAQYVRLIQEILTSENADIMNSQYWREMEFELKNQQNTLKQLNALIFEPQSKNLFQTLHTLQTQLTVLSQQELAHLAHTRPHYQTETARLFELLDRKIIGEVNYIGTVLSQLEAELLKRKRLSIQHETDPKNKLHASEELLQDFRRLYVQFTFINTTVLLAASQNQIHQEQLEQLLLDMRDLQMWLILLPTLQLMDSELNKFRLLLKHTETLSQLMEEQLPDLKIKADHTRKELIEQTQNLGQKFHQLNNQFTVKLGNFSQFIHSAATESEQALNLSRNALKESMQESLFFNLLISLLGALLTVTFFVLLSRSLIQRLSITLDCVNAVEAGNFQVQLRNIKQDEIGLLQQGINLMASSLKRREEQLRESEARLQIILDNAPLIIFLKELQGRYCFINKTYETVFNLNRKIDLGKTDFELFPHEDAIVRRQYDLKAIREQKAIEFEETIEIKAQKNYYLSLRFPLYDTLGLPYAICGISTDITTRKQSEFALQEAKEAAELANRAKSTFLANMSHELRTPLNGILGYAQILMRDRNLSPAQREGIGVIMRSGDYLLNLINDILDLSKIEAERIELYIKPFHLHAFMNSICELFTIRAEQKGIKFQFIPLSPLPSGVMGDEKRLRQILINLLSNAVKFTQVGYVYFSVDYRDSLFHFEIKDTGIGIAETELETIFQPFQQVGDQQYRSEGTGLGLAITKRLIELMDGQLRVNSELHKGTLFSATLSLPVIGLLEEPLVQNAQQDIIGYQGERKRVLIVDDQRENRMILQDLLTPLGFEVYQASDGQQGVDVALEKCPDLILTDLVMPKKHGLTLVRDLRATKELANTPIIAISANVFEHHQAQSLQAGCNAFLAKPIQLETLFNLLQDLLQLEWIYDKTLTDIERDNVKDFTGPTLKQAQSLFELCMCGDIGGLLEVSEQFLAENPALFLFNKRLSQLAHQFAEDEIIALLEKYLDHH</sequence>
<dbReference type="InterPro" id="IPR011006">
    <property type="entry name" value="CheY-like_superfamily"/>
</dbReference>
<dbReference type="CDD" id="cd00082">
    <property type="entry name" value="HisKA"/>
    <property type="match status" value="1"/>
</dbReference>
<evidence type="ECO:0000313" key="19">
    <source>
        <dbReference type="Proteomes" id="UP000194798"/>
    </source>
</evidence>
<keyword evidence="13" id="KW-1133">Transmembrane helix</keyword>
<keyword evidence="4 12" id="KW-0597">Phosphoprotein</keyword>
<dbReference type="PROSITE" id="PS50885">
    <property type="entry name" value="HAMP"/>
    <property type="match status" value="1"/>
</dbReference>
<evidence type="ECO:0000256" key="5">
    <source>
        <dbReference type="ARBA" id="ARBA00022679"/>
    </source>
</evidence>
<dbReference type="OrthoDB" id="9812358at2"/>
<dbReference type="SUPFAM" id="SSF55874">
    <property type="entry name" value="ATPase domain of HSP90 chaperone/DNA topoisomerase II/histidine kinase"/>
    <property type="match status" value="1"/>
</dbReference>
<dbReference type="EC" id="2.7.13.3" evidence="3"/>
<dbReference type="Gene3D" id="6.10.340.10">
    <property type="match status" value="1"/>
</dbReference>
<dbReference type="InterPro" id="IPR004358">
    <property type="entry name" value="Sig_transdc_His_kin-like_C"/>
</dbReference>
<dbReference type="GO" id="GO:0000155">
    <property type="term" value="F:phosphorelay sensor kinase activity"/>
    <property type="evidence" value="ECO:0007669"/>
    <property type="project" value="InterPro"/>
</dbReference>
<dbReference type="PANTHER" id="PTHR43047">
    <property type="entry name" value="TWO-COMPONENT HISTIDINE PROTEIN KINASE"/>
    <property type="match status" value="1"/>
</dbReference>
<evidence type="ECO:0000259" key="16">
    <source>
        <dbReference type="PROSITE" id="PS50112"/>
    </source>
</evidence>
<dbReference type="Gene3D" id="1.10.287.130">
    <property type="match status" value="1"/>
</dbReference>
<gene>
    <name evidence="18" type="ORF">TPSD3_15570</name>
</gene>
<proteinExistence type="predicted"/>
<dbReference type="PROSITE" id="PS50109">
    <property type="entry name" value="HIS_KIN"/>
    <property type="match status" value="1"/>
</dbReference>